<name>A0A315ZA35_SEDFL</name>
<dbReference type="InterPro" id="IPR002797">
    <property type="entry name" value="Polysacc_synth"/>
</dbReference>
<feature type="transmembrane region" description="Helical" evidence="6">
    <location>
        <begin position="169"/>
        <end position="186"/>
    </location>
</feature>
<dbReference type="EMBL" id="QGDO01000004">
    <property type="protein sequence ID" value="PWJ40940.1"/>
    <property type="molecule type" value="Genomic_DNA"/>
</dbReference>
<feature type="transmembrane region" description="Helical" evidence="6">
    <location>
        <begin position="21"/>
        <end position="39"/>
    </location>
</feature>
<evidence type="ECO:0000256" key="2">
    <source>
        <dbReference type="ARBA" id="ARBA00022475"/>
    </source>
</evidence>
<evidence type="ECO:0000256" key="3">
    <source>
        <dbReference type="ARBA" id="ARBA00022692"/>
    </source>
</evidence>
<dbReference type="OrthoDB" id="824226at2"/>
<gene>
    <name evidence="7" type="ORF">BC781_104206</name>
</gene>
<evidence type="ECO:0000313" key="7">
    <source>
        <dbReference type="EMBL" id="PWJ40940.1"/>
    </source>
</evidence>
<evidence type="ECO:0000256" key="6">
    <source>
        <dbReference type="SAM" id="Phobius"/>
    </source>
</evidence>
<dbReference type="AlphaFoldDB" id="A0A315ZA35"/>
<evidence type="ECO:0000313" key="8">
    <source>
        <dbReference type="Proteomes" id="UP000245535"/>
    </source>
</evidence>
<dbReference type="RefSeq" id="WP_109619830.1">
    <property type="nucleotide sequence ID" value="NZ_QGDO01000004.1"/>
</dbReference>
<dbReference type="Pfam" id="PF01943">
    <property type="entry name" value="Polysacc_synt"/>
    <property type="match status" value="1"/>
</dbReference>
<feature type="transmembrane region" description="Helical" evidence="6">
    <location>
        <begin position="273"/>
        <end position="299"/>
    </location>
</feature>
<feature type="transmembrane region" description="Helical" evidence="6">
    <location>
        <begin position="198"/>
        <end position="217"/>
    </location>
</feature>
<proteinExistence type="predicted"/>
<evidence type="ECO:0000256" key="1">
    <source>
        <dbReference type="ARBA" id="ARBA00004651"/>
    </source>
</evidence>
<keyword evidence="3 6" id="KW-0812">Transmembrane</keyword>
<evidence type="ECO:0000256" key="5">
    <source>
        <dbReference type="ARBA" id="ARBA00023136"/>
    </source>
</evidence>
<feature type="transmembrane region" description="Helical" evidence="6">
    <location>
        <begin position="93"/>
        <end position="115"/>
    </location>
</feature>
<accession>A0A315ZA35</accession>
<organism evidence="7 8">
    <name type="scientific">Sediminitomix flava</name>
    <dbReference type="NCBI Taxonomy" id="379075"/>
    <lineage>
        <taxon>Bacteria</taxon>
        <taxon>Pseudomonadati</taxon>
        <taxon>Bacteroidota</taxon>
        <taxon>Cytophagia</taxon>
        <taxon>Cytophagales</taxon>
        <taxon>Flammeovirgaceae</taxon>
        <taxon>Sediminitomix</taxon>
    </lineage>
</organism>
<feature type="transmembrane region" description="Helical" evidence="6">
    <location>
        <begin position="358"/>
        <end position="377"/>
    </location>
</feature>
<feature type="transmembrane region" description="Helical" evidence="6">
    <location>
        <begin position="135"/>
        <end position="157"/>
    </location>
</feature>
<keyword evidence="2" id="KW-1003">Cell membrane</keyword>
<sequence length="448" mass="50364">MKWARGLSSDLVEVIVKGVSTLGIKVLTLIVGLIISVILGQELGPEGVGVFSFVEKITLVAYILAIFGTSEYLMKNVAIHLERDNVEYIKHYIVKVFQIVSLFSVSIFLLFILTINTSFQNYFIQDERIYYPLSVLLACLVFRALLTSPITAFLKGIRKTWQANLFQESLPLILRLFLLVLFVYFLSNNLTVAVVAEIFFYSYLFTFVIALGYSVFIQKRIFREKNYLLAKDLKVKEVLRSSFPFLLVSSMTIMASNIDVIMLGVMIEDLSQVGIYSVASKVALLSNFFLIASNSIIFPKIASYLDQYKLPELEKLIRQVNIGLFIIALLVFVFGYLFGEWLLSIWGDGFSEAHRILIILLGGQAVNIATGCVGGVLMMGGKEKDLSRLLMIMTILNIVLNFIFIHVYGSVGAAIATAICIGLENLIKVYLVYKSFNLSVLPFFKSKY</sequence>
<reference evidence="7 8" key="1">
    <citation type="submission" date="2018-03" db="EMBL/GenBank/DDBJ databases">
        <title>Genomic Encyclopedia of Archaeal and Bacterial Type Strains, Phase II (KMG-II): from individual species to whole genera.</title>
        <authorList>
            <person name="Goeker M."/>
        </authorList>
    </citation>
    <scope>NUCLEOTIDE SEQUENCE [LARGE SCALE GENOMIC DNA]</scope>
    <source>
        <strain evidence="7 8">DSM 28229</strain>
    </source>
</reference>
<feature type="transmembrane region" description="Helical" evidence="6">
    <location>
        <begin position="320"/>
        <end position="338"/>
    </location>
</feature>
<dbReference type="Proteomes" id="UP000245535">
    <property type="component" value="Unassembled WGS sequence"/>
</dbReference>
<feature type="transmembrane region" description="Helical" evidence="6">
    <location>
        <begin position="59"/>
        <end position="81"/>
    </location>
</feature>
<keyword evidence="5 6" id="KW-0472">Membrane</keyword>
<evidence type="ECO:0000256" key="4">
    <source>
        <dbReference type="ARBA" id="ARBA00022989"/>
    </source>
</evidence>
<keyword evidence="8" id="KW-1185">Reference proteome</keyword>
<dbReference type="PANTHER" id="PTHR30250:SF11">
    <property type="entry name" value="O-ANTIGEN TRANSPORTER-RELATED"/>
    <property type="match status" value="1"/>
</dbReference>
<keyword evidence="4 6" id="KW-1133">Transmembrane helix</keyword>
<dbReference type="InterPro" id="IPR050833">
    <property type="entry name" value="Poly_Biosynth_Transport"/>
</dbReference>
<feature type="transmembrane region" description="Helical" evidence="6">
    <location>
        <begin position="238"/>
        <end position="267"/>
    </location>
</feature>
<comment type="subcellular location">
    <subcellularLocation>
        <location evidence="1">Cell membrane</location>
        <topology evidence="1">Multi-pass membrane protein</topology>
    </subcellularLocation>
</comment>
<comment type="caution">
    <text evidence="7">The sequence shown here is derived from an EMBL/GenBank/DDBJ whole genome shotgun (WGS) entry which is preliminary data.</text>
</comment>
<dbReference type="PANTHER" id="PTHR30250">
    <property type="entry name" value="PST FAMILY PREDICTED COLANIC ACID TRANSPORTER"/>
    <property type="match status" value="1"/>
</dbReference>
<dbReference type="GO" id="GO:0005886">
    <property type="term" value="C:plasma membrane"/>
    <property type="evidence" value="ECO:0007669"/>
    <property type="project" value="UniProtKB-SubCell"/>
</dbReference>
<protein>
    <submittedName>
        <fullName evidence="7">O-antigen/teichoic acid export membrane protein</fullName>
    </submittedName>
</protein>